<dbReference type="Proteomes" id="UP000248168">
    <property type="component" value="Unassembled WGS sequence"/>
</dbReference>
<sequence length="300" mass="32670">MSLGIPIGCGRWLPVVFCTATALLALQLVGVFESAWAFEPWQPQERWLIESGRVAPWAKLGTTVLENAGLAGQAILVEGKAVTAPHSLACEQAQHTFIVMPAEGLFEGGLPAPAGRAARALGMPSMPVLTWRMTCLNGSFDYHLVSKQGALLGLDHVVWHVRRTNLELSPEAAVLELLRQHMTRDMAFTKGSAARKASLLTQSLTRAIAGYFARPIPRDEVPVIDGDPFTNSQEYPSSFTVGAVLRVGSRATVPVRFDEEGRSKVVEYRLQLSGTTWLVDDLHYPDGVTFRGLVKPAKGR</sequence>
<reference evidence="2" key="1">
    <citation type="submission" date="2018-04" db="EMBL/GenBank/DDBJ databases">
        <authorList>
            <person name="Lucker S."/>
            <person name="Sakoula D."/>
        </authorList>
    </citation>
    <scope>NUCLEOTIDE SEQUENCE [LARGE SCALE GENOMIC DNA]</scope>
</reference>
<proteinExistence type="predicted"/>
<evidence type="ECO:0000313" key="2">
    <source>
        <dbReference type="Proteomes" id="UP000248168"/>
    </source>
</evidence>
<evidence type="ECO:0000313" key="1">
    <source>
        <dbReference type="EMBL" id="SPP64229.1"/>
    </source>
</evidence>
<evidence type="ECO:0008006" key="3">
    <source>
        <dbReference type="Google" id="ProtNLM"/>
    </source>
</evidence>
<dbReference type="InParanoid" id="A0A330L345"/>
<organism evidence="1 2">
    <name type="scientific">Nitrospira lenta</name>
    <dbReference type="NCBI Taxonomy" id="1436998"/>
    <lineage>
        <taxon>Bacteria</taxon>
        <taxon>Pseudomonadati</taxon>
        <taxon>Nitrospirota</taxon>
        <taxon>Nitrospiria</taxon>
        <taxon>Nitrospirales</taxon>
        <taxon>Nitrospiraceae</taxon>
        <taxon>Nitrospira</taxon>
    </lineage>
</organism>
<dbReference type="EMBL" id="OUNR01000002">
    <property type="protein sequence ID" value="SPP64229.1"/>
    <property type="molecule type" value="Genomic_DNA"/>
</dbReference>
<gene>
    <name evidence="1" type="ORF">NITLEN_100099</name>
</gene>
<keyword evidence="2" id="KW-1185">Reference proteome</keyword>
<dbReference type="OrthoDB" id="7174015at2"/>
<name>A0A330L345_9BACT</name>
<protein>
    <recommendedName>
        <fullName evidence="3">DUF3828 domain-containing protein</fullName>
    </recommendedName>
</protein>
<accession>A0A330L345</accession>
<dbReference type="AlphaFoldDB" id="A0A330L345"/>
<dbReference type="RefSeq" id="WP_121988647.1">
    <property type="nucleotide sequence ID" value="NZ_OUNR01000002.1"/>
</dbReference>